<organism evidence="3">
    <name type="scientific">uncultured Caudovirales phage</name>
    <dbReference type="NCBI Taxonomy" id="2100421"/>
    <lineage>
        <taxon>Viruses</taxon>
        <taxon>Duplodnaviria</taxon>
        <taxon>Heunggongvirae</taxon>
        <taxon>Uroviricota</taxon>
        <taxon>Caudoviricetes</taxon>
        <taxon>Peduoviridae</taxon>
        <taxon>Maltschvirus</taxon>
        <taxon>Maltschvirus maltsch</taxon>
    </lineage>
</organism>
<proteinExistence type="predicted"/>
<feature type="region of interest" description="Disordered" evidence="1">
    <location>
        <begin position="262"/>
        <end position="286"/>
    </location>
</feature>
<evidence type="ECO:0000313" key="3">
    <source>
        <dbReference type="EMBL" id="CAB4128264.1"/>
    </source>
</evidence>
<protein>
    <submittedName>
        <fullName evidence="3">Phage head morphogenesis domain</fullName>
    </submittedName>
</protein>
<dbReference type="NCBIfam" id="TIGR01641">
    <property type="entry name" value="phageSPP1_gp7"/>
    <property type="match status" value="1"/>
</dbReference>
<reference evidence="3" key="1">
    <citation type="submission" date="2020-04" db="EMBL/GenBank/DDBJ databases">
        <authorList>
            <person name="Chiriac C."/>
            <person name="Salcher M."/>
            <person name="Ghai R."/>
            <person name="Kavagutti S V."/>
        </authorList>
    </citation>
    <scope>NUCLEOTIDE SEQUENCE</scope>
</reference>
<evidence type="ECO:0000256" key="1">
    <source>
        <dbReference type="SAM" id="MobiDB-lite"/>
    </source>
</evidence>
<sequence>MSIFTRIELERLLTNLYSGAVNGLRLPVDLYNATLTTLLKAVYRGFGNTTAELVDGSPEMDLLKHYEYNIAIFSGAKTKRQVEDMSALVFTENGYKRDYSEFKKIITGDKFHEGIFDKYNKNYLKTEFNTAVSTAQMGREWLQIEEDADVFPYLKYVTAHDDRVRHTHQDFDGVIRPVGDPFWETHVPPNGFNCRCRLMQLNPDDDVFSVTPDDIIKTMPKADSPLFQMNPAKSGYIFDPDIHPYTKNIEERFKVQASQNFGFATPPKPVPLKPSKKIKIPKGKKK</sequence>
<dbReference type="EMBL" id="LR796222">
    <property type="protein sequence ID" value="CAB4128264.1"/>
    <property type="molecule type" value="Genomic_DNA"/>
</dbReference>
<accession>A0A6J5L0Q7</accession>
<dbReference type="Pfam" id="PF04233">
    <property type="entry name" value="Phage_Mu_F"/>
    <property type="match status" value="1"/>
</dbReference>
<name>A0A6J5L0Q7_9CAUD</name>
<dbReference type="InterPro" id="IPR006528">
    <property type="entry name" value="Phage_head_morphogenesis_dom"/>
</dbReference>
<feature type="domain" description="Phage head morphogenesis" evidence="2">
    <location>
        <begin position="118"/>
        <end position="199"/>
    </location>
</feature>
<feature type="compositionally biased region" description="Basic residues" evidence="1">
    <location>
        <begin position="274"/>
        <end position="286"/>
    </location>
</feature>
<gene>
    <name evidence="3" type="ORF">UFOVP105_28</name>
</gene>
<evidence type="ECO:0000259" key="2">
    <source>
        <dbReference type="Pfam" id="PF04233"/>
    </source>
</evidence>